<proteinExistence type="predicted"/>
<keyword evidence="3" id="KW-1185">Reference proteome</keyword>
<organism evidence="2 3">
    <name type="scientific">Prorocentrum cordatum</name>
    <dbReference type="NCBI Taxonomy" id="2364126"/>
    <lineage>
        <taxon>Eukaryota</taxon>
        <taxon>Sar</taxon>
        <taxon>Alveolata</taxon>
        <taxon>Dinophyceae</taxon>
        <taxon>Prorocentrales</taxon>
        <taxon>Prorocentraceae</taxon>
        <taxon>Prorocentrum</taxon>
    </lineage>
</organism>
<accession>A0ABN9S2U1</accession>
<protein>
    <submittedName>
        <fullName evidence="2">Uncharacterized protein</fullName>
    </submittedName>
</protein>
<evidence type="ECO:0000313" key="3">
    <source>
        <dbReference type="Proteomes" id="UP001189429"/>
    </source>
</evidence>
<name>A0ABN9S2U1_9DINO</name>
<dbReference type="EMBL" id="CAUYUJ010009191">
    <property type="protein sequence ID" value="CAK0826079.1"/>
    <property type="molecule type" value="Genomic_DNA"/>
</dbReference>
<gene>
    <name evidence="2" type="ORF">PCOR1329_LOCUS26039</name>
</gene>
<sequence length="108" mass="10872">MPRRSPRAARAGEAAGPWSAGSGLSGGTAAAAPALEESSCWPRCSSRPRRPGGSRREQEAGLFDLEVPQGDLAGSVLAPTEDAAPATPSAPAITTLMIGIIPMGCCAE</sequence>
<dbReference type="Proteomes" id="UP001189429">
    <property type="component" value="Unassembled WGS sequence"/>
</dbReference>
<comment type="caution">
    <text evidence="2">The sequence shown here is derived from an EMBL/GenBank/DDBJ whole genome shotgun (WGS) entry which is preliminary data.</text>
</comment>
<reference evidence="2" key="1">
    <citation type="submission" date="2023-10" db="EMBL/GenBank/DDBJ databases">
        <authorList>
            <person name="Chen Y."/>
            <person name="Shah S."/>
            <person name="Dougan E. K."/>
            <person name="Thang M."/>
            <person name="Chan C."/>
        </authorList>
    </citation>
    <scope>NUCLEOTIDE SEQUENCE [LARGE SCALE GENOMIC DNA]</scope>
</reference>
<evidence type="ECO:0000313" key="2">
    <source>
        <dbReference type="EMBL" id="CAK0826079.1"/>
    </source>
</evidence>
<evidence type="ECO:0000256" key="1">
    <source>
        <dbReference type="SAM" id="MobiDB-lite"/>
    </source>
</evidence>
<feature type="region of interest" description="Disordered" evidence="1">
    <location>
        <begin position="1"/>
        <end position="63"/>
    </location>
</feature>
<feature type="compositionally biased region" description="Low complexity" evidence="1">
    <location>
        <begin position="8"/>
        <end position="45"/>
    </location>
</feature>